<evidence type="ECO:0000259" key="2">
    <source>
        <dbReference type="Pfam" id="PF10400"/>
    </source>
</evidence>
<dbReference type="Gene3D" id="1.10.10.10">
    <property type="entry name" value="Winged helix-like DNA-binding domain superfamily/Winged helix DNA-binding domain"/>
    <property type="match status" value="1"/>
</dbReference>
<dbReference type="InterPro" id="IPR018309">
    <property type="entry name" value="Tscrpt_reg_PadR_C"/>
</dbReference>
<dbReference type="Pfam" id="PF03551">
    <property type="entry name" value="PadR"/>
    <property type="match status" value="1"/>
</dbReference>
<dbReference type="eggNOG" id="COG1695">
    <property type="taxonomic scope" value="Bacteria"/>
</dbReference>
<dbReference type="PANTHER" id="PTHR43252">
    <property type="entry name" value="TRANSCRIPTIONAL REGULATOR YQJI"/>
    <property type="match status" value="1"/>
</dbReference>
<dbReference type="InterPro" id="IPR036390">
    <property type="entry name" value="WH_DNA-bd_sf"/>
</dbReference>
<proteinExistence type="predicted"/>
<feature type="domain" description="Transcription regulator PadR C-terminal" evidence="2">
    <location>
        <begin position="84"/>
        <end position="167"/>
    </location>
</feature>
<evidence type="ECO:0000313" key="3">
    <source>
        <dbReference type="EMBL" id="AFU98074.1"/>
    </source>
</evidence>
<organism evidence="3 4">
    <name type="scientific">Simiduia agarivorans (strain DSM 21679 / JCM 13881 / BCRC 17597 / SA1)</name>
    <dbReference type="NCBI Taxonomy" id="1117647"/>
    <lineage>
        <taxon>Bacteria</taxon>
        <taxon>Pseudomonadati</taxon>
        <taxon>Pseudomonadota</taxon>
        <taxon>Gammaproteobacteria</taxon>
        <taxon>Cellvibrionales</taxon>
        <taxon>Cellvibrionaceae</taxon>
        <taxon>Simiduia</taxon>
    </lineage>
</organism>
<dbReference type="Proteomes" id="UP000000466">
    <property type="component" value="Chromosome"/>
</dbReference>
<keyword evidence="4" id="KW-1185">Reference proteome</keyword>
<dbReference type="PANTHER" id="PTHR43252:SF4">
    <property type="entry name" value="TRANSCRIPTIONAL REGULATORY PROTEIN"/>
    <property type="match status" value="1"/>
</dbReference>
<dbReference type="InterPro" id="IPR036388">
    <property type="entry name" value="WH-like_DNA-bd_sf"/>
</dbReference>
<dbReference type="SUPFAM" id="SSF46785">
    <property type="entry name" value="Winged helix' DNA-binding domain"/>
    <property type="match status" value="1"/>
</dbReference>
<dbReference type="AlphaFoldDB" id="K4KG56"/>
<name>K4KG56_SIMAS</name>
<dbReference type="HOGENOM" id="CLU_089258_1_4_6"/>
<dbReference type="KEGG" id="saga:M5M_04335"/>
<dbReference type="Pfam" id="PF10400">
    <property type="entry name" value="Vir_act_alpha_C"/>
    <property type="match status" value="1"/>
</dbReference>
<evidence type="ECO:0000313" key="4">
    <source>
        <dbReference type="Proteomes" id="UP000000466"/>
    </source>
</evidence>
<dbReference type="InterPro" id="IPR005149">
    <property type="entry name" value="Tscrpt_reg_PadR_N"/>
</dbReference>
<dbReference type="EMBL" id="CP003746">
    <property type="protein sequence ID" value="AFU98074.1"/>
    <property type="molecule type" value="Genomic_DNA"/>
</dbReference>
<protein>
    <submittedName>
        <fullName evidence="3">PadR-like family transcriptional regulator</fullName>
    </submittedName>
</protein>
<dbReference type="STRING" id="1117647.M5M_04335"/>
<gene>
    <name evidence="3" type="ordered locus">M5M_04335</name>
</gene>
<dbReference type="Gene3D" id="6.10.140.190">
    <property type="match status" value="1"/>
</dbReference>
<feature type="domain" description="Transcription regulator PadR N-terminal" evidence="1">
    <location>
        <begin position="2"/>
        <end position="71"/>
    </location>
</feature>
<accession>K4KG56</accession>
<sequence>MLSAAPATGYELSQQFKGGIGFFWNASHQQVYQQLAQMAKDGWVQYETQSQTDKPDRKIYAITNKGREALSRWLSTPVAPSKSKDALLIKLFAGETLVSVAVLQEELRRHRAIHQKNLDKLLVIEQEYRSKSAAEQRALQLPYLTLRRGITGETAWIAWADEALAALSEQKNESP</sequence>
<evidence type="ECO:0000259" key="1">
    <source>
        <dbReference type="Pfam" id="PF03551"/>
    </source>
</evidence>
<reference evidence="3 4" key="1">
    <citation type="journal article" date="2013" name="Genome Announc.">
        <title>Complete genome sequence of Simiduia agarivorans SA1(T), a marine bacterium able to degrade a variety of polysaccharides.</title>
        <authorList>
            <person name="Lin S.Y."/>
            <person name="Shieh W.Y."/>
            <person name="Chen J.S."/>
            <person name="Tang S.L."/>
        </authorList>
    </citation>
    <scope>NUCLEOTIDE SEQUENCE [LARGE SCALE GENOMIC DNA]</scope>
    <source>
        <strain evidence="4">DSM 21679 / JCM 13881 / BCRC 17597 / SA1</strain>
    </source>
</reference>